<comment type="caution">
    <text evidence="1">The sequence shown here is derived from an EMBL/GenBank/DDBJ whole genome shotgun (WGS) entry which is preliminary data.</text>
</comment>
<gene>
    <name evidence="1" type="ORF">DXD91_13285</name>
</gene>
<dbReference type="RefSeq" id="WP_117983485.1">
    <property type="nucleotide sequence ID" value="NZ_QSOE01000124.1"/>
</dbReference>
<dbReference type="AlphaFoldDB" id="A0A374NA11"/>
<evidence type="ECO:0000313" key="2">
    <source>
        <dbReference type="Proteomes" id="UP000262524"/>
    </source>
</evidence>
<sequence>MITLEEKEVWIRRYYPFCESYMKMALADRNKIPQLEIRLDKVHIRIIPSSISVLANLKKMMKNPCYVPFYSL</sequence>
<proteinExistence type="predicted"/>
<accession>A0A374NA11</accession>
<protein>
    <submittedName>
        <fullName evidence="1">Uncharacterized protein</fullName>
    </submittedName>
</protein>
<dbReference type="EMBL" id="QSOE01000124">
    <property type="protein sequence ID" value="RGI80585.1"/>
    <property type="molecule type" value="Genomic_DNA"/>
</dbReference>
<evidence type="ECO:0000313" key="1">
    <source>
        <dbReference type="EMBL" id="RGI80585.1"/>
    </source>
</evidence>
<reference evidence="1 2" key="1">
    <citation type="submission" date="2018-08" db="EMBL/GenBank/DDBJ databases">
        <title>A genome reference for cultivated species of the human gut microbiota.</title>
        <authorList>
            <person name="Zou Y."/>
            <person name="Xue W."/>
            <person name="Luo G."/>
        </authorList>
    </citation>
    <scope>NUCLEOTIDE SEQUENCE [LARGE SCALE GENOMIC DNA]</scope>
    <source>
        <strain evidence="1 2">TM10-1AC</strain>
    </source>
</reference>
<dbReference type="Proteomes" id="UP000262524">
    <property type="component" value="Unassembled WGS sequence"/>
</dbReference>
<name>A0A374NA11_9FIRM</name>
<organism evidence="1 2">
    <name type="scientific">Anaerobutyricum hallii</name>
    <dbReference type="NCBI Taxonomy" id="39488"/>
    <lineage>
        <taxon>Bacteria</taxon>
        <taxon>Bacillati</taxon>
        <taxon>Bacillota</taxon>
        <taxon>Clostridia</taxon>
        <taxon>Lachnospirales</taxon>
        <taxon>Lachnospiraceae</taxon>
        <taxon>Anaerobutyricum</taxon>
    </lineage>
</organism>